<comment type="caution">
    <text evidence="3">The sequence shown here is derived from an EMBL/GenBank/DDBJ whole genome shotgun (WGS) entry which is preliminary data.</text>
</comment>
<evidence type="ECO:0000256" key="2">
    <source>
        <dbReference type="SAM" id="SignalP"/>
    </source>
</evidence>
<protein>
    <submittedName>
        <fullName evidence="3">Uncharacterized protein</fullName>
    </submittedName>
</protein>
<dbReference type="EMBL" id="CAKLBY020000311">
    <property type="protein sequence ID" value="CAK7944950.1"/>
    <property type="molecule type" value="Genomic_DNA"/>
</dbReference>
<organism evidence="3 4">
    <name type="scientific">Peronospora matthiolae</name>
    <dbReference type="NCBI Taxonomy" id="2874970"/>
    <lineage>
        <taxon>Eukaryota</taxon>
        <taxon>Sar</taxon>
        <taxon>Stramenopiles</taxon>
        <taxon>Oomycota</taxon>
        <taxon>Peronosporomycetes</taxon>
        <taxon>Peronosporales</taxon>
        <taxon>Peronosporaceae</taxon>
        <taxon>Peronospora</taxon>
    </lineage>
</organism>
<gene>
    <name evidence="3" type="ORF">PM001_LOCUS30100</name>
</gene>
<feature type="compositionally biased region" description="Pro residues" evidence="1">
    <location>
        <begin position="54"/>
        <end position="67"/>
    </location>
</feature>
<sequence>MKIPNLIAAAMFIAFTAEQYAAIPTFVETGQTGMMDQLPAPSAVPEYVSKPVPETLPPKPRDSPGPPSHRKLETYTLTRAMNPTWTGTMNTNHIGGDLADMSSITIGGKTRALGAAASPSPEMSETTVTERTSDVNPTRESSSGADTGPPTFSSGSTSVAAGSAMIMTAIIVTYFL</sequence>
<evidence type="ECO:0000313" key="4">
    <source>
        <dbReference type="Proteomes" id="UP001162060"/>
    </source>
</evidence>
<reference evidence="3" key="1">
    <citation type="submission" date="2024-01" db="EMBL/GenBank/DDBJ databases">
        <authorList>
            <person name="Webb A."/>
        </authorList>
    </citation>
    <scope>NUCLEOTIDE SEQUENCE</scope>
    <source>
        <strain evidence="3">Pm1</strain>
    </source>
</reference>
<feature type="signal peptide" evidence="2">
    <location>
        <begin position="1"/>
        <end position="21"/>
    </location>
</feature>
<feature type="region of interest" description="Disordered" evidence="1">
    <location>
        <begin position="39"/>
        <end position="70"/>
    </location>
</feature>
<dbReference type="AlphaFoldDB" id="A0AAV1VDP1"/>
<keyword evidence="2" id="KW-0732">Signal</keyword>
<feature type="region of interest" description="Disordered" evidence="1">
    <location>
        <begin position="114"/>
        <end position="158"/>
    </location>
</feature>
<feature type="chain" id="PRO_5043785435" evidence="2">
    <location>
        <begin position="22"/>
        <end position="176"/>
    </location>
</feature>
<name>A0AAV1VDP1_9STRA</name>
<accession>A0AAV1VDP1</accession>
<proteinExistence type="predicted"/>
<evidence type="ECO:0000256" key="1">
    <source>
        <dbReference type="SAM" id="MobiDB-lite"/>
    </source>
</evidence>
<feature type="compositionally biased region" description="Low complexity" evidence="1">
    <location>
        <begin position="147"/>
        <end position="158"/>
    </location>
</feature>
<feature type="compositionally biased region" description="Polar residues" evidence="1">
    <location>
        <begin position="121"/>
        <end position="145"/>
    </location>
</feature>
<evidence type="ECO:0000313" key="3">
    <source>
        <dbReference type="EMBL" id="CAK7944950.1"/>
    </source>
</evidence>
<dbReference type="Proteomes" id="UP001162060">
    <property type="component" value="Unassembled WGS sequence"/>
</dbReference>